<sequence length="326" mass="36872">MGNLLITSKCNRKCSFCFARQRLNSRNEPSNITRENIRKVMDFSSRSGTKQLRLLGGEPSVHPEFTDILDEAISDGFHVHVFTNGMFSAGVTDYIEQMSDSEISFLCNISPQAKDSEKQIRDRTYALKKLGQKITLSITLTSPDFEFDYLIDIIKEYNLRKHIRVGIAQPIVGQENDYLHPDDYRETGRAIMNMTNACIAEDILIGFDCGMTLCMFSEAELGQLQTRTEGFKSVCNPIVDIGLDLSVWSCFPLSDILNSHLDSFDNRMEITAFYEKELAPYRTLGCKSECLTCDFKRRGQCFGGCLAHAINSLSKKPPRESGKMKK</sequence>
<dbReference type="CDD" id="cd01335">
    <property type="entry name" value="Radical_SAM"/>
    <property type="match status" value="1"/>
</dbReference>
<keyword evidence="2" id="KW-0949">S-adenosyl-L-methionine</keyword>
<evidence type="ECO:0000313" key="8">
    <source>
        <dbReference type="Proteomes" id="UP000191931"/>
    </source>
</evidence>
<dbReference type="Gene3D" id="3.20.20.70">
    <property type="entry name" value="Aldolase class I"/>
    <property type="match status" value="1"/>
</dbReference>
<proteinExistence type="predicted"/>
<evidence type="ECO:0000256" key="1">
    <source>
        <dbReference type="ARBA" id="ARBA00001966"/>
    </source>
</evidence>
<dbReference type="InterPro" id="IPR007197">
    <property type="entry name" value="rSAM"/>
</dbReference>
<dbReference type="RefSeq" id="WP_080797863.1">
    <property type="nucleotide sequence ID" value="NZ_LT828540.1"/>
</dbReference>
<protein>
    <recommendedName>
        <fullName evidence="6">Radical SAM core domain-containing protein</fullName>
    </recommendedName>
</protein>
<evidence type="ECO:0000256" key="5">
    <source>
        <dbReference type="ARBA" id="ARBA00023014"/>
    </source>
</evidence>
<dbReference type="PANTHER" id="PTHR11228:SF7">
    <property type="entry name" value="PQQA PEPTIDE CYCLASE"/>
    <property type="match status" value="1"/>
</dbReference>
<dbReference type="EMBL" id="FWEV01000292">
    <property type="protein sequence ID" value="SLM31932.1"/>
    <property type="molecule type" value="Genomic_DNA"/>
</dbReference>
<evidence type="ECO:0000259" key="6">
    <source>
        <dbReference type="PROSITE" id="PS51918"/>
    </source>
</evidence>
<dbReference type="PANTHER" id="PTHR11228">
    <property type="entry name" value="RADICAL SAM DOMAIN PROTEIN"/>
    <property type="match status" value="1"/>
</dbReference>
<comment type="cofactor">
    <cofactor evidence="1">
        <name>[4Fe-4S] cluster</name>
        <dbReference type="ChEBI" id="CHEBI:49883"/>
    </cofactor>
</comment>
<evidence type="ECO:0000256" key="3">
    <source>
        <dbReference type="ARBA" id="ARBA00022723"/>
    </source>
</evidence>
<evidence type="ECO:0000256" key="4">
    <source>
        <dbReference type="ARBA" id="ARBA00023004"/>
    </source>
</evidence>
<dbReference type="OrthoDB" id="9782387at2"/>
<dbReference type="GO" id="GO:0046872">
    <property type="term" value="F:metal ion binding"/>
    <property type="evidence" value="ECO:0007669"/>
    <property type="project" value="UniProtKB-KW"/>
</dbReference>
<reference evidence="7 8" key="1">
    <citation type="submission" date="2017-03" db="EMBL/GenBank/DDBJ databases">
        <authorList>
            <person name="Afonso C.L."/>
            <person name="Miller P.J."/>
            <person name="Scott M.A."/>
            <person name="Spackman E."/>
            <person name="Goraichik I."/>
            <person name="Dimitrov K.M."/>
            <person name="Suarez D.L."/>
            <person name="Swayne D.E."/>
        </authorList>
    </citation>
    <scope>NUCLEOTIDE SEQUENCE [LARGE SCALE GENOMIC DNA]</scope>
    <source>
        <strain evidence="7">PRJEB14757</strain>
    </source>
</reference>
<name>A0A1W1HHT0_9BACT</name>
<feature type="domain" description="Radical SAM core" evidence="6">
    <location>
        <begin position="1"/>
        <end position="208"/>
    </location>
</feature>
<keyword evidence="3" id="KW-0479">Metal-binding</keyword>
<keyword evidence="4" id="KW-0408">Iron</keyword>
<dbReference type="GO" id="GO:0051536">
    <property type="term" value="F:iron-sulfur cluster binding"/>
    <property type="evidence" value="ECO:0007669"/>
    <property type="project" value="UniProtKB-KW"/>
</dbReference>
<evidence type="ECO:0000256" key="2">
    <source>
        <dbReference type="ARBA" id="ARBA00022691"/>
    </source>
</evidence>
<dbReference type="SFLD" id="SFLDG01067">
    <property type="entry name" value="SPASM/twitch_domain_containing"/>
    <property type="match status" value="1"/>
</dbReference>
<evidence type="ECO:0000313" key="7">
    <source>
        <dbReference type="EMBL" id="SLM31932.1"/>
    </source>
</evidence>
<dbReference type="InterPro" id="IPR058240">
    <property type="entry name" value="rSAM_sf"/>
</dbReference>
<organism evidence="7 8">
    <name type="scientific">Desulfamplus magnetovallimortis</name>
    <dbReference type="NCBI Taxonomy" id="1246637"/>
    <lineage>
        <taxon>Bacteria</taxon>
        <taxon>Pseudomonadati</taxon>
        <taxon>Thermodesulfobacteriota</taxon>
        <taxon>Desulfobacteria</taxon>
        <taxon>Desulfobacterales</taxon>
        <taxon>Desulfobacteraceae</taxon>
        <taxon>Desulfamplus</taxon>
    </lineage>
</organism>
<dbReference type="SFLD" id="SFLDS00029">
    <property type="entry name" value="Radical_SAM"/>
    <property type="match status" value="1"/>
</dbReference>
<dbReference type="AlphaFoldDB" id="A0A1W1HHT0"/>
<dbReference type="Pfam" id="PF04055">
    <property type="entry name" value="Radical_SAM"/>
    <property type="match status" value="1"/>
</dbReference>
<gene>
    <name evidence="7" type="ORF">MTBBW1_50055</name>
</gene>
<dbReference type="SUPFAM" id="SSF102114">
    <property type="entry name" value="Radical SAM enzymes"/>
    <property type="match status" value="1"/>
</dbReference>
<accession>A0A1W1HHT0</accession>
<dbReference type="STRING" id="1246637.MTBBW1_50055"/>
<dbReference type="Proteomes" id="UP000191931">
    <property type="component" value="Unassembled WGS sequence"/>
</dbReference>
<keyword evidence="8" id="KW-1185">Reference proteome</keyword>
<dbReference type="InterPro" id="IPR050377">
    <property type="entry name" value="Radical_SAM_PqqE_MftC-like"/>
</dbReference>
<dbReference type="InterPro" id="IPR013785">
    <property type="entry name" value="Aldolase_TIM"/>
</dbReference>
<dbReference type="PROSITE" id="PS51918">
    <property type="entry name" value="RADICAL_SAM"/>
    <property type="match status" value="1"/>
</dbReference>
<dbReference type="GO" id="GO:0003824">
    <property type="term" value="F:catalytic activity"/>
    <property type="evidence" value="ECO:0007669"/>
    <property type="project" value="InterPro"/>
</dbReference>
<keyword evidence="5" id="KW-0411">Iron-sulfur</keyword>